<dbReference type="AlphaFoldDB" id="A0A2T4D6W9"/>
<dbReference type="CDD" id="cd16018">
    <property type="entry name" value="Enpp"/>
    <property type="match status" value="1"/>
</dbReference>
<evidence type="ECO:0000313" key="2">
    <source>
        <dbReference type="EMBL" id="PTB86342.1"/>
    </source>
</evidence>
<dbReference type="SUPFAM" id="SSF53649">
    <property type="entry name" value="Alkaline phosphatase-like"/>
    <property type="match status" value="1"/>
</dbReference>
<organism evidence="2">
    <name type="scientific">Pseudidiomarina aestuarii</name>
    <dbReference type="NCBI Taxonomy" id="624146"/>
    <lineage>
        <taxon>Bacteria</taxon>
        <taxon>Pseudomonadati</taxon>
        <taxon>Pseudomonadota</taxon>
        <taxon>Gammaproteobacteria</taxon>
        <taxon>Alteromonadales</taxon>
        <taxon>Idiomarinaceae</taxon>
        <taxon>Pseudidiomarina</taxon>
    </lineage>
</organism>
<dbReference type="InterPro" id="IPR017850">
    <property type="entry name" value="Alkaline_phosphatase_core_sf"/>
</dbReference>
<dbReference type="InterPro" id="IPR002591">
    <property type="entry name" value="Phosphodiest/P_Trfase"/>
</dbReference>
<feature type="chain" id="PRO_5044580715" evidence="1">
    <location>
        <begin position="33"/>
        <end position="418"/>
    </location>
</feature>
<evidence type="ECO:0000313" key="4">
    <source>
        <dbReference type="Proteomes" id="UP000241514"/>
    </source>
</evidence>
<reference evidence="2 4" key="1">
    <citation type="submission" date="2018-03" db="EMBL/GenBank/DDBJ databases">
        <title>Cross-interface Injection: A General Nanoliter Liquid Handling Method Applied to Single Cells Genome Amplification Automated Nanoliter Liquid Handling Applied to Single Cell Multiple Displacement Amplification.</title>
        <authorList>
            <person name="Yun J."/>
            <person name="Xu P."/>
            <person name="Xu J."/>
            <person name="Dai X."/>
            <person name="Wang Y."/>
            <person name="Zheng X."/>
            <person name="Cao C."/>
            <person name="Yi Q."/>
            <person name="Zhu Y."/>
            <person name="Wang L."/>
            <person name="Dong Z."/>
            <person name="Huang Y."/>
            <person name="Huang L."/>
            <person name="Du W."/>
        </authorList>
    </citation>
    <scope>NUCLEOTIDE SEQUENCE [LARGE SCALE GENOMIC DNA]</scope>
    <source>
        <strain evidence="3 4">A9-4</strain>
        <strain evidence="2">Z-D3-2</strain>
    </source>
</reference>
<accession>A0A2T4D6W9</accession>
<evidence type="ECO:0000313" key="3">
    <source>
        <dbReference type="EMBL" id="PTB89554.1"/>
    </source>
</evidence>
<dbReference type="EMBL" id="PYVN01000021">
    <property type="protein sequence ID" value="PTB86342.1"/>
    <property type="molecule type" value="Genomic_DNA"/>
</dbReference>
<dbReference type="GO" id="GO:0016787">
    <property type="term" value="F:hydrolase activity"/>
    <property type="evidence" value="ECO:0007669"/>
    <property type="project" value="UniProtKB-ARBA"/>
</dbReference>
<gene>
    <name evidence="3" type="ORF">C9928_03055</name>
    <name evidence="2" type="ORF">C9940_02740</name>
</gene>
<dbReference type="Proteomes" id="UP000241514">
    <property type="component" value="Unassembled WGS sequence"/>
</dbReference>
<dbReference type="EMBL" id="PYVG01000011">
    <property type="protein sequence ID" value="PTB89554.1"/>
    <property type="molecule type" value="Genomic_DNA"/>
</dbReference>
<comment type="caution">
    <text evidence="2">The sequence shown here is derived from an EMBL/GenBank/DDBJ whole genome shotgun (WGS) entry which is preliminary data.</text>
</comment>
<sequence length="418" mass="46552">MREGVTLVQRFHSKFTLLAAVLLTAVTSTAHSAQTEQSANVTPVIVISLDGFRHDYIAKFNPPHISQLAERGTVAHLEPVYPSKTFPNHISLATGLYPSRHGIIDNYFYDTERNDFYGMGKGYDDSTWLDGIPIWNLAEQQGLRAATYFWPESDARVNGMSPSYFYRYSHNASPKKRIEQIIRWLQQPDESRPALIMSYFHQIDSAGHRHGPNGAGTRAAVHYIDGLIGQLVDELARLELEANIILVADHGMLETRSDDAIHVDTLPLPDGFERVHNSTRVMYYAKNDTAKAQLSALKQQLDSLELAVDINTIDAMNRAGYQESSRSGDLIIDARPPVTFSGREIKPGRVSGTHGYSGIAEMDAAFIAVGPAFSPDRKIERLRVIDVYPLIAKLLDLRVVEPIDGNENAILPLLETTE</sequence>
<dbReference type="Pfam" id="PF01663">
    <property type="entry name" value="Phosphodiest"/>
    <property type="match status" value="1"/>
</dbReference>
<feature type="signal peptide" evidence="1">
    <location>
        <begin position="1"/>
        <end position="32"/>
    </location>
</feature>
<evidence type="ECO:0000256" key="1">
    <source>
        <dbReference type="SAM" id="SignalP"/>
    </source>
</evidence>
<protein>
    <submittedName>
        <fullName evidence="2">Alkaline phosphatase family protein</fullName>
    </submittedName>
</protein>
<dbReference type="PANTHER" id="PTHR10151">
    <property type="entry name" value="ECTONUCLEOTIDE PYROPHOSPHATASE/PHOSPHODIESTERASE"/>
    <property type="match status" value="1"/>
</dbReference>
<dbReference type="PANTHER" id="PTHR10151:SF120">
    <property type="entry name" value="BIS(5'-ADENOSYL)-TRIPHOSPHATASE"/>
    <property type="match status" value="1"/>
</dbReference>
<proteinExistence type="predicted"/>
<name>A0A2T4D6W9_9GAMM</name>
<dbReference type="Gene3D" id="3.40.720.10">
    <property type="entry name" value="Alkaline Phosphatase, subunit A"/>
    <property type="match status" value="1"/>
</dbReference>
<keyword evidence="1" id="KW-0732">Signal</keyword>
<dbReference type="Gene3D" id="3.30.1360.180">
    <property type="match status" value="1"/>
</dbReference>